<organism evidence="11 12">
    <name type="scientific">Solanum verrucosum</name>
    <dbReference type="NCBI Taxonomy" id="315347"/>
    <lineage>
        <taxon>Eukaryota</taxon>
        <taxon>Viridiplantae</taxon>
        <taxon>Streptophyta</taxon>
        <taxon>Embryophyta</taxon>
        <taxon>Tracheophyta</taxon>
        <taxon>Spermatophyta</taxon>
        <taxon>Magnoliopsida</taxon>
        <taxon>eudicotyledons</taxon>
        <taxon>Gunneridae</taxon>
        <taxon>Pentapetalae</taxon>
        <taxon>asterids</taxon>
        <taxon>lamiids</taxon>
        <taxon>Solanales</taxon>
        <taxon>Solanaceae</taxon>
        <taxon>Solanoideae</taxon>
        <taxon>Solaneae</taxon>
        <taxon>Solanum</taxon>
    </lineage>
</organism>
<dbReference type="GO" id="GO:0006400">
    <property type="term" value="P:tRNA modification"/>
    <property type="evidence" value="ECO:0007669"/>
    <property type="project" value="TreeGrafter"/>
</dbReference>
<keyword evidence="6" id="KW-0809">Transit peptide</keyword>
<dbReference type="GO" id="GO:0005524">
    <property type="term" value="F:ATP binding"/>
    <property type="evidence" value="ECO:0007669"/>
    <property type="project" value="UniProtKB-KW"/>
</dbReference>
<dbReference type="Gene3D" id="3.40.50.300">
    <property type="entry name" value="P-loop containing nucleotide triphosphate hydrolases"/>
    <property type="match status" value="9"/>
</dbReference>
<sequence length="1879" mass="215625">MFKHKYDSCFIWIDVEQSVLNRRVDTRVDEMVNAGLVDEVRQFYIPDADYTKGIRRSIGVPEMAKYLREEKNIDGDDESKKMILQASISSIKREIEPDSNFTAEDFCLKCIEYIEKILKTQCVPIIVGGSNSFIEKLVEDPVFMFKHKYDSCFIWIDVEQSVLNRRVDTRVDEMVNAAKMNTFIINNNKFNKKKVVFIMGATGTGKSRLSVDLATHFRGEIINSDKMQVYEGLEIVTNKITHAEKQGVRHYLLEQSVLNRRVDTRVDEMVNAAKMNTFIINNNKFNKKKVVFIMGATGTGKSRLSVDLATHFRGEIINSDKMQVYEGLEIVTNKITHAEKQGVRHYLLGEIEPDSNFTAEDFCLKCIEYIEKILKTQCVPIIVGGSNSFIEKLVEDPVFMFKHKYDSCFIWIDVEQSVLNRRVDTRVDEMVNAGLVDEVRQFYIPDADYTKGIRRSIGVPEMAKYLREEKNIDGDDESKKMILQASISSIKPKMNTFIINNNKFNKKKVVFIMGATGTGKSRLSVDLATHFRGEIINSDKMQVYEGLEIVTNKITHAEKQGVRHYLLGEIEPDSNFTAEDFCLKCIEYIEKILKTQCVPIIVGGSNSFIEKLVEDPVFMFKHKYDSCFIWIDVEQSVLNRRVDTRVDEMVNAGLVVEVRQFYIPDADYTKGIRRSIGVPEMAKYLREEKNIDGDDESKKMILQASISSIKPKMNTFIINNNKFNKKKVVFIMGATGTGKSRLSVDLATHFRGEIINSDKMQVYEGLEIVTNKITHAEKQGVRHYLLGEIEPDSNFTAEDFCLKCIEYIEKILKTQCVPIIVGGSNSFIEKLVEDPVFMFKHKYDSCFIWIDVEQSVLNRRVDTRVDEMVNAGLVDEVRQFYIPDADYTKGIRRSIGVPEMAKYLREEKNIDGDDESKKMILQASISSIKPKMNTFIINNNKFNKKKVVFIMGATGTGKSRLSVDLATHFRGEIINSDKMQVYEGLEIVTNKITHAEKQGVRHYLLGEIEPDSNFTAEDFCLKCIEYIEKILKTQCVPIIVGGSNSFIEKLVEDPVFMFKHKYDSCFIWIDVEQSVLNRRVDTRVDEMVNAGLVVEVRQFYIPDADYTKGIRRSIGVPEMAKYLREEKNIDGDDESKKLILQASISSIKPKMNTFIINNNKFNKKKVVFIMGATGTGKSRLSVDLATHFRGEIINSDKMQVYEGLEIVTNKITHAEKQGVRHYLLGEIEPDSNFTAEDFCLKCIEYIEKILKTQCVPIIVGGSNSFIEKLVEDPVFMFKHKYDSCFIWIDVEQSVLNRRVDTRVDEMVNAGLVDEVRQFYIPDADYTKGIRRSIGVPEMAKYLREEKNIDGDDESKKMILQASISSIKPKMNTFIINNNKFNKKKVVFIMGATGTGKSRLSVDLATHFRGEIINSDKMQVYEGLEIVTNKITHAEKQGVRHYLLGEIEPDSNFTAEDFCLKCIEYIEKILKTQCVPIIVGGSNSFIEKLVEDPVFMFKHKYDSCFIWIDVEQSVLNRRVDTRVDEMVNAGLVDEVRQFYIPDADYTKGIRRSIGVPEMAKYLREEKNIDGDDESKKMILQASISSIKPKMNTFIINNNKFNKKKVVFIMGATGTGKSRLSVDLATHFRGEIINSDKMQVYEGLEIVTNKITHAEKQGVRHYLLGEIEPDSNFTAEDFCLKCIEYIEKILKTQCVPIIVGGSNSFIEKLVEDPVFMFKHKYDSCFIWIDVEQSVLNRRVDTRVDEMVNAGLVDEVRQFYIPDADYTKGIRRSIGVPEMAKYLREEKNIDGDDESKKMILQASISSIKRNTRILICNQLDKIQRLINEKMWSVHHIIATDVFKEDRKELVDEAWRNTVLQPCLDIVERFLKNDDHNISIECT</sequence>
<dbReference type="GO" id="GO:0009691">
    <property type="term" value="P:cytokinin biosynthetic process"/>
    <property type="evidence" value="ECO:0007669"/>
    <property type="project" value="UniProtKB-KW"/>
</dbReference>
<evidence type="ECO:0000256" key="1">
    <source>
        <dbReference type="ARBA" id="ARBA00005842"/>
    </source>
</evidence>
<dbReference type="Gene3D" id="1.10.287.890">
    <property type="entry name" value="Crystal structure of tRNA isopentenylpyrophosphate transferase (bh2366) domain"/>
    <property type="match status" value="8"/>
</dbReference>
<protein>
    <recommendedName>
        <fullName evidence="10">adenylate dimethylallyltransferase (ADP/ATP-dependent)</fullName>
        <ecNumber evidence="10">2.5.1.112</ecNumber>
    </recommendedName>
</protein>
<comment type="catalytic activity">
    <reaction evidence="7">
        <text>dimethylallyl diphosphate + ATP = N(6)-(dimethylallyl)adenosine 5'-triphosphate + diphosphate</text>
        <dbReference type="Rhea" id="RHEA:36331"/>
        <dbReference type="ChEBI" id="CHEBI:30616"/>
        <dbReference type="ChEBI" id="CHEBI:33019"/>
        <dbReference type="ChEBI" id="CHEBI:57623"/>
        <dbReference type="ChEBI" id="CHEBI:73532"/>
        <dbReference type="EC" id="2.5.1.112"/>
    </reaction>
</comment>
<evidence type="ECO:0000256" key="7">
    <source>
        <dbReference type="ARBA" id="ARBA00051744"/>
    </source>
</evidence>
<keyword evidence="12" id="KW-1185">Reference proteome</keyword>
<comment type="function">
    <text evidence="9">Involved in cytokinin biosynthesis. Catalyzes the transfer of an isopentenyl group from dimethylallyl diphosphate (DMAPP) to ATP and ADP.</text>
</comment>
<dbReference type="InterPro" id="IPR027417">
    <property type="entry name" value="P-loop_NTPase"/>
</dbReference>
<reference evidence="11" key="1">
    <citation type="submission" date="2023-08" db="EMBL/GenBank/DDBJ databases">
        <title>A de novo genome assembly of Solanum verrucosum Schlechtendal, a Mexican diploid species geographically isolated from the other diploid A-genome species in potato relatives.</title>
        <authorList>
            <person name="Hosaka K."/>
        </authorList>
    </citation>
    <scope>NUCLEOTIDE SEQUENCE</scope>
    <source>
        <tissue evidence="11">Young leaves</tissue>
    </source>
</reference>
<dbReference type="EC" id="2.5.1.112" evidence="10"/>
<keyword evidence="3" id="KW-0203">Cytokinin biosynthesis</keyword>
<keyword evidence="4" id="KW-0547">Nucleotide-binding</keyword>
<gene>
    <name evidence="11" type="ORF">MTR67_001135</name>
</gene>
<evidence type="ECO:0000256" key="8">
    <source>
        <dbReference type="ARBA" id="ARBA00052386"/>
    </source>
</evidence>
<evidence type="ECO:0000256" key="9">
    <source>
        <dbReference type="ARBA" id="ARBA00055191"/>
    </source>
</evidence>
<dbReference type="PANTHER" id="PTHR11088">
    <property type="entry name" value="TRNA DIMETHYLALLYLTRANSFERASE"/>
    <property type="match status" value="1"/>
</dbReference>
<evidence type="ECO:0000256" key="10">
    <source>
        <dbReference type="ARBA" id="ARBA00066838"/>
    </source>
</evidence>
<accession>A0AAF0TC45</accession>
<keyword evidence="2" id="KW-0808">Transferase</keyword>
<keyword evidence="5" id="KW-0067">ATP-binding</keyword>
<dbReference type="Pfam" id="PF01715">
    <property type="entry name" value="IPPT"/>
    <property type="match status" value="15"/>
</dbReference>
<comment type="catalytic activity">
    <reaction evidence="8">
        <text>dimethylallyl diphosphate + ADP = N(6)-(dimethylallyl)adenosine 5'-diphosphate + diphosphate</text>
        <dbReference type="Rhea" id="RHEA:36327"/>
        <dbReference type="ChEBI" id="CHEBI:33019"/>
        <dbReference type="ChEBI" id="CHEBI:57623"/>
        <dbReference type="ChEBI" id="CHEBI:73533"/>
        <dbReference type="ChEBI" id="CHEBI:456216"/>
        <dbReference type="EC" id="2.5.1.112"/>
    </reaction>
</comment>
<evidence type="ECO:0000313" key="12">
    <source>
        <dbReference type="Proteomes" id="UP001234989"/>
    </source>
</evidence>
<evidence type="ECO:0000313" key="11">
    <source>
        <dbReference type="EMBL" id="WMV07750.1"/>
    </source>
</evidence>
<dbReference type="Proteomes" id="UP001234989">
    <property type="component" value="Chromosome 1"/>
</dbReference>
<evidence type="ECO:0000256" key="4">
    <source>
        <dbReference type="ARBA" id="ARBA00022741"/>
    </source>
</evidence>
<name>A0AAF0TC45_SOLVR</name>
<dbReference type="GO" id="GO:0005739">
    <property type="term" value="C:mitochondrion"/>
    <property type="evidence" value="ECO:0007669"/>
    <property type="project" value="TreeGrafter"/>
</dbReference>
<dbReference type="GO" id="GO:0009824">
    <property type="term" value="F:AMP dimethylallyltransferase activity"/>
    <property type="evidence" value="ECO:0007669"/>
    <property type="project" value="UniProtKB-ARBA"/>
</dbReference>
<dbReference type="InterPro" id="IPR018022">
    <property type="entry name" value="IPT"/>
</dbReference>
<dbReference type="InterPro" id="IPR039657">
    <property type="entry name" value="Dimethylallyltransferase"/>
</dbReference>
<proteinExistence type="inferred from homology"/>
<evidence type="ECO:0000256" key="5">
    <source>
        <dbReference type="ARBA" id="ARBA00022840"/>
    </source>
</evidence>
<evidence type="ECO:0000256" key="3">
    <source>
        <dbReference type="ARBA" id="ARBA00022712"/>
    </source>
</evidence>
<dbReference type="SUPFAM" id="SSF52540">
    <property type="entry name" value="P-loop containing nucleoside triphosphate hydrolases"/>
    <property type="match status" value="7"/>
</dbReference>
<dbReference type="HAMAP" id="MF_00185">
    <property type="entry name" value="IPP_trans"/>
    <property type="match status" value="2"/>
</dbReference>
<dbReference type="EMBL" id="CP133612">
    <property type="protein sequence ID" value="WMV07750.1"/>
    <property type="molecule type" value="Genomic_DNA"/>
</dbReference>
<dbReference type="GO" id="GO:0052622">
    <property type="term" value="F:ATP/ADP dimethylallyltransferase activity"/>
    <property type="evidence" value="ECO:0007669"/>
    <property type="project" value="UniProtKB-EC"/>
</dbReference>
<evidence type="ECO:0000256" key="6">
    <source>
        <dbReference type="ARBA" id="ARBA00022946"/>
    </source>
</evidence>
<comment type="similarity">
    <text evidence="1">Belongs to the IPP transferase family.</text>
</comment>
<dbReference type="Pfam" id="PF01745">
    <property type="entry name" value="IPT"/>
    <property type="match status" value="1"/>
</dbReference>
<dbReference type="FunFam" id="1.10.287.890:FF:000002">
    <property type="entry name" value="Adenylate isopentenyltransferase 5, chloroplastic"/>
    <property type="match status" value="1"/>
</dbReference>
<dbReference type="PANTHER" id="PTHR11088:SF73">
    <property type="entry name" value="PHOSPHORIBULOKINASE_URIDINE KINASE DOMAIN-CONTAINING PROTEIN"/>
    <property type="match status" value="1"/>
</dbReference>
<evidence type="ECO:0000256" key="2">
    <source>
        <dbReference type="ARBA" id="ARBA00022679"/>
    </source>
</evidence>
<dbReference type="GO" id="GO:0052381">
    <property type="term" value="F:tRNA dimethylallyltransferase activity"/>
    <property type="evidence" value="ECO:0007669"/>
    <property type="project" value="InterPro"/>
</dbReference>